<keyword evidence="4" id="KW-1185">Reference proteome</keyword>
<dbReference type="OrthoDB" id="675523at2"/>
<dbReference type="InterPro" id="IPR014944">
    <property type="entry name" value="Toxin_SymE-like"/>
</dbReference>
<proteinExistence type="predicted"/>
<organism evidence="2 4">
    <name type="scientific">Chitinophaga pinensis</name>
    <dbReference type="NCBI Taxonomy" id="79329"/>
    <lineage>
        <taxon>Bacteria</taxon>
        <taxon>Pseudomonadati</taxon>
        <taxon>Bacteroidota</taxon>
        <taxon>Chitinophagia</taxon>
        <taxon>Chitinophagales</taxon>
        <taxon>Chitinophagaceae</taxon>
        <taxon>Chitinophaga</taxon>
    </lineage>
</organism>
<dbReference type="GO" id="GO:0003723">
    <property type="term" value="F:RNA binding"/>
    <property type="evidence" value="ECO:0007669"/>
    <property type="project" value="InterPro"/>
</dbReference>
<evidence type="ECO:0000259" key="1">
    <source>
        <dbReference type="Pfam" id="PF08845"/>
    </source>
</evidence>
<dbReference type="Proteomes" id="UP000318815">
    <property type="component" value="Unassembled WGS sequence"/>
</dbReference>
<dbReference type="GO" id="GO:0005737">
    <property type="term" value="C:cytoplasm"/>
    <property type="evidence" value="ECO:0007669"/>
    <property type="project" value="InterPro"/>
</dbReference>
<evidence type="ECO:0000313" key="4">
    <source>
        <dbReference type="Proteomes" id="UP000318815"/>
    </source>
</evidence>
<accession>A0A5C6LSK6</accession>
<comment type="caution">
    <text evidence="2">The sequence shown here is derived from an EMBL/GenBank/DDBJ whole genome shotgun (WGS) entry which is preliminary data.</text>
</comment>
<sequence>MKTVSKTLRRGKLHGRYQELSNHWNRGRDVPWLNVRGLWLEEAGFNVGDPIEIIVSKEKLIIKKAHDGNSGH</sequence>
<evidence type="ECO:0000313" key="2">
    <source>
        <dbReference type="EMBL" id="TWV99439.1"/>
    </source>
</evidence>
<evidence type="ECO:0000313" key="3">
    <source>
        <dbReference type="EMBL" id="TWV99446.1"/>
    </source>
</evidence>
<dbReference type="GO" id="GO:0016788">
    <property type="term" value="F:hydrolase activity, acting on ester bonds"/>
    <property type="evidence" value="ECO:0007669"/>
    <property type="project" value="InterPro"/>
</dbReference>
<dbReference type="EMBL" id="VOHS01000016">
    <property type="protein sequence ID" value="TWV99446.1"/>
    <property type="molecule type" value="Genomic_DNA"/>
</dbReference>
<protein>
    <submittedName>
        <fullName evidence="2">Type I toxin-antitoxin system SymE family toxin</fullName>
    </submittedName>
</protein>
<dbReference type="GO" id="GO:0016070">
    <property type="term" value="P:RNA metabolic process"/>
    <property type="evidence" value="ECO:0007669"/>
    <property type="project" value="InterPro"/>
</dbReference>
<dbReference type="EMBL" id="VOHS01000016">
    <property type="protein sequence ID" value="TWV99439.1"/>
    <property type="molecule type" value="Genomic_DNA"/>
</dbReference>
<dbReference type="Pfam" id="PF08845">
    <property type="entry name" value="SymE_toxin"/>
    <property type="match status" value="1"/>
</dbReference>
<reference evidence="2 4" key="1">
    <citation type="submission" date="2019-08" db="EMBL/GenBank/DDBJ databases">
        <title>Whole genome sequencing of chitin degrading bacteria Chitinophaga pinensis YS16.</title>
        <authorList>
            <person name="Singh R.P."/>
            <person name="Manchanda G."/>
            <person name="Maurya I.K."/>
            <person name="Joshi N.K."/>
            <person name="Srivastava A.K."/>
        </authorList>
    </citation>
    <scope>NUCLEOTIDE SEQUENCE [LARGE SCALE GENOMIC DNA]</scope>
    <source>
        <strain evidence="2 4">YS-16</strain>
    </source>
</reference>
<dbReference type="AlphaFoldDB" id="A0A5C6LSK6"/>
<gene>
    <name evidence="2" type="ORF">FEF09_17030</name>
    <name evidence="3" type="ORF">FEF09_17065</name>
</gene>
<feature type="domain" description="Toxin SymE-like" evidence="1">
    <location>
        <begin position="23"/>
        <end position="63"/>
    </location>
</feature>
<dbReference type="RefSeq" id="WP_146306231.1">
    <property type="nucleotide sequence ID" value="NZ_VOHS01000016.1"/>
</dbReference>
<name>A0A5C6LSK6_9BACT</name>